<dbReference type="EMBL" id="PFFQ01000002">
    <property type="protein sequence ID" value="PIW19629.1"/>
    <property type="molecule type" value="Genomic_DNA"/>
</dbReference>
<evidence type="ECO:0000313" key="2">
    <source>
        <dbReference type="Proteomes" id="UP000231019"/>
    </source>
</evidence>
<organism evidence="1 2">
    <name type="scientific">bacterium (Candidatus Blackallbacteria) CG17_big_fil_post_rev_8_21_14_2_50_48_46</name>
    <dbReference type="NCBI Taxonomy" id="2014261"/>
    <lineage>
        <taxon>Bacteria</taxon>
        <taxon>Candidatus Blackallbacteria</taxon>
    </lineage>
</organism>
<protein>
    <submittedName>
        <fullName evidence="1">Uncharacterized protein</fullName>
    </submittedName>
</protein>
<evidence type="ECO:0000313" key="1">
    <source>
        <dbReference type="EMBL" id="PIW19629.1"/>
    </source>
</evidence>
<gene>
    <name evidence="1" type="ORF">COW36_00140</name>
</gene>
<sequence>MPKFVVAYDLHKPFTVSENYVAMENFIEKSFNRAEKVLNTTFIVTDQGSGFSISNAIQGFVKQNQWSGDTLVSEIKPGELYVTLGGHAKSYSSF</sequence>
<dbReference type="Proteomes" id="UP000231019">
    <property type="component" value="Unassembled WGS sequence"/>
</dbReference>
<comment type="caution">
    <text evidence="1">The sequence shown here is derived from an EMBL/GenBank/DDBJ whole genome shotgun (WGS) entry which is preliminary data.</text>
</comment>
<name>A0A2M7GBR3_9BACT</name>
<dbReference type="AlphaFoldDB" id="A0A2M7GBR3"/>
<proteinExistence type="predicted"/>
<reference evidence="1 2" key="1">
    <citation type="submission" date="2017-09" db="EMBL/GenBank/DDBJ databases">
        <title>Depth-based differentiation of microbial function through sediment-hosted aquifers and enrichment of novel symbionts in the deep terrestrial subsurface.</title>
        <authorList>
            <person name="Probst A.J."/>
            <person name="Ladd B."/>
            <person name="Jarett J.K."/>
            <person name="Geller-Mcgrath D.E."/>
            <person name="Sieber C.M."/>
            <person name="Emerson J.B."/>
            <person name="Anantharaman K."/>
            <person name="Thomas B.C."/>
            <person name="Malmstrom R."/>
            <person name="Stieglmeier M."/>
            <person name="Klingl A."/>
            <person name="Woyke T."/>
            <person name="Ryan C.M."/>
            <person name="Banfield J.F."/>
        </authorList>
    </citation>
    <scope>NUCLEOTIDE SEQUENCE [LARGE SCALE GENOMIC DNA]</scope>
    <source>
        <strain evidence="1">CG17_big_fil_post_rev_8_21_14_2_50_48_46</strain>
    </source>
</reference>
<accession>A0A2M7GBR3</accession>